<dbReference type="PROSITE" id="PS50055">
    <property type="entry name" value="TYR_PHOSPHATASE_PTP"/>
    <property type="match status" value="1"/>
</dbReference>
<comment type="subcellular location">
    <subcellularLocation>
        <location evidence="1">Cytoplasm</location>
        <location evidence="1">Cytoskeleton</location>
        <location evidence="1">Cilium basal body</location>
    </subcellularLocation>
    <subcellularLocation>
        <location evidence="4">Cytoplasmic vesicle</location>
    </subcellularLocation>
    <subcellularLocation>
        <location evidence="3">Endosome</location>
    </subcellularLocation>
    <subcellularLocation>
        <location evidence="2">Nucleus</location>
    </subcellularLocation>
</comment>
<evidence type="ECO:0000256" key="12">
    <source>
        <dbReference type="ARBA" id="ARBA00022753"/>
    </source>
</evidence>
<dbReference type="InterPro" id="IPR016130">
    <property type="entry name" value="Tyr_Pase_AS"/>
</dbReference>
<dbReference type="GO" id="GO:0043328">
    <property type="term" value="P:protein transport to vacuole involved in ubiquitin-dependent protein catabolic process via the multivesicular body sorting pathway"/>
    <property type="evidence" value="ECO:0007669"/>
    <property type="project" value="TreeGrafter"/>
</dbReference>
<dbReference type="InterPro" id="IPR000387">
    <property type="entry name" value="Tyr_Pase_dom"/>
</dbReference>
<keyword evidence="11" id="KW-0677">Repeat</keyword>
<feature type="region of interest" description="Disordered" evidence="26">
    <location>
        <begin position="1194"/>
        <end position="1343"/>
    </location>
</feature>
<evidence type="ECO:0000256" key="7">
    <source>
        <dbReference type="ARBA" id="ARBA00022448"/>
    </source>
</evidence>
<sequence>GDVASGRGGERFRQGNMEAVPRMPMISLELKIADDFPFVDAVKQYIFGHYGEEPDKYNEELRKFEQLRSSAVAVTRDFEGCSTLRKYFGQLHYLQSRVPMGEGQDAAVTVIWKDIFTGKAVKYDDIHFEQAAILYNLGALHSLLGVMDSRQSEEGMKVSCTHFQCAAGAFTYLRDHFSHSYSADMSLGILNLYITLMLGQAQECLLEKSMLDNRKSFLIARISAQVAEYYKEACHFLENHEVSSLLGREQKEWKKQIQVKISYFSCIANLYMGKQADEQQKYGERLAFYQSALDKLNEAVKCAKGQQDPAFNEALQFTMDVVGGKYNSAKKDNDFIYHESVPSLDNLPAVKGAPLVKALPFQPTDPSVTGPDILARLVPMEAHKDSSLYSEEKAKMLREVGEKIEEKNKELQHFMDSLGIELEQLERPPAYDRIPQALMEKCAALSVRPDAIKGIVQAMQTLSSVFTDVEASLKEIEDQLEEDEKSENIFQEVIGPRPLSNIIKEMSKEWGKYMEAHQKASVTNMELRKAMNLHISNLRLMSGPLDQLRAALPIPTTTTADETVGDNLKKMLRKVGEMREQRIALEHQIRDVVQGDDITGVLVTAAPGSVRELFNKEMKKYDQLKVYIDQNLSAQENILRALTDANAKYALVRKASEEADYKWNNAVQALVSSYDAYEDLIKKSEEGINFYKDLEGKVTKLLQRAKSVCRVQDEERQKILERESKKKPPPRPTAPKPPMREPDKPDFGIPLDTGGDIDMSDLPEDLKSLPPDVLRPHPTMGSSGSLPSVPPFASPYAGPQAPPVAAGGQSSLPTSLAGGGFAPATSVPYQHGPMQPPARLPAYPYHVPPPYQDAVRHPQYTAPPQGGYPSAPHNQHHPLPQQQPTPGQGGYRQATPAEAHMAHGAHAPYMQSPLHVSSQPQPVQYGHGPPLPGQFRGSAPLPGTDPYQVLGPAPHCMVASQHEAHAPPRPAAPSVGSQPYPYTVAQPGTGQMNPTDARAIHPAGPLPPHAAPGTLPMGSFAPQHQAAPSSGNFQQGHTYMGPVVQQGQQGPAAYQHVQPSVHNPQGGQFNMPHAQPSNAHPLQHQINPPIPVSSSQTAQPVFYPGSIHPTQVTLSAGISPLMPSTGTSQHAPTQPGVMPHAAQSQVTGGIIHPTLTPTPPTSNAQLQAFPPAPGAVLRPTPVPTSPAGGMVHPAPTPTPPPIGTLHPAPTPTPPPLGGIVPSTATTAPLPPVSGVPLPSTTPPPANLPLPLGTSQQSAGITSHTAPSHAVPSSPNTRPALPGTTTTLSGAGGGGSSGTGSSSIQISGAGSHGPYQQQSSATDDLLSTSFDGQQSSLQTRNSQPLLQPTRADMVAKGVKIIERDPFVQQDLLRRLVKETERFKAMVESMESLPDGGGMTLLERKWKELQELQEKDVRSFSISIARCYTMKNRNPDFMPFDKNRVVLASGKDDYINASMIEELSAYCPRIIATQAPLASTAADFWLMVYEQKIAIIVMLVSEPELEKQRVLRYFPTEKGQQMAQGIVMVSLTSQKVAPSYTERMFALKLRGQSLTRTVVHLHYHCWPELGLPESTSSLLNFIAEVHGHYLHQRPLHMPIVVHCSSGVGRTGAFCLAYAAVQEVEAGKGLPDLTTLVQRMRQQRKHMIQEKLQLRFCYEVVLRHTEQVLQRHGIYVSGVAAPKHPVTTSQKQAAAPVRQDSQDIVLGGDLSFSSIQATVARLSIKTCPSPPQSSLEPAAATPSPPSSEGNPPHTSTTICTADEEDGPTTIKAVPTPAPSSVAIESTNGGAETARSGEPRSNGVGRQAAHAPGIAAAKGAVGDVSGASTLDLLATLSPEAFTLDGNIKGGRQKITRQSFTHPQAGGGLQAPERPDDPLSKLDALWSLG</sequence>
<dbReference type="InterPro" id="IPR003595">
    <property type="entry name" value="Tyr_Pase_cat"/>
</dbReference>
<feature type="region of interest" description="Disordered" evidence="26">
    <location>
        <begin position="713"/>
        <end position="893"/>
    </location>
</feature>
<feature type="compositionally biased region" description="Low complexity" evidence="26">
    <location>
        <begin position="1298"/>
        <end position="1312"/>
    </location>
</feature>
<keyword evidence="19" id="KW-0969">Cilium</keyword>
<feature type="region of interest" description="Disordered" evidence="26">
    <location>
        <begin position="912"/>
        <end position="943"/>
    </location>
</feature>
<dbReference type="SMART" id="SM00404">
    <property type="entry name" value="PTPc_motif"/>
    <property type="match status" value="1"/>
</dbReference>
<dbReference type="InterPro" id="IPR029021">
    <property type="entry name" value="Prot-tyrosine_phosphatase-like"/>
</dbReference>
<dbReference type="Ensembl" id="ENSPMAT00000003415.1">
    <property type="protein sequence ID" value="ENSPMAP00000003400.1"/>
    <property type="gene ID" value="ENSPMAG00000003091.1"/>
</dbReference>
<evidence type="ECO:0000313" key="30">
    <source>
        <dbReference type="Ensembl" id="ENSPMAP00000003400.1"/>
    </source>
</evidence>
<dbReference type="CDD" id="cd14539">
    <property type="entry name" value="PTP-N23"/>
    <property type="match status" value="1"/>
</dbReference>
<evidence type="ECO:0000256" key="19">
    <source>
        <dbReference type="ARBA" id="ARBA00023069"/>
    </source>
</evidence>
<keyword evidence="13" id="KW-0970">Cilium biogenesis/degradation</keyword>
<evidence type="ECO:0000256" key="11">
    <source>
        <dbReference type="ARBA" id="ARBA00022737"/>
    </source>
</evidence>
<evidence type="ECO:0000256" key="16">
    <source>
        <dbReference type="ARBA" id="ARBA00022912"/>
    </source>
</evidence>
<dbReference type="GO" id="GO:0045022">
    <property type="term" value="P:early endosome to late endosome transport"/>
    <property type="evidence" value="ECO:0007669"/>
    <property type="project" value="TreeGrafter"/>
</dbReference>
<feature type="region of interest" description="Disordered" evidence="26">
    <location>
        <begin position="1723"/>
        <end position="1806"/>
    </location>
</feature>
<accession>S4RDW8</accession>
<evidence type="ECO:0000256" key="21">
    <source>
        <dbReference type="ARBA" id="ARBA00023242"/>
    </source>
</evidence>
<dbReference type="GeneTree" id="ENSGT00940000157687"/>
<evidence type="ECO:0000259" key="28">
    <source>
        <dbReference type="PROSITE" id="PS50056"/>
    </source>
</evidence>
<feature type="domain" description="BRO1" evidence="29">
    <location>
        <begin position="24"/>
        <end position="411"/>
    </location>
</feature>
<feature type="domain" description="Tyrosine specific protein phosphatases" evidence="28">
    <location>
        <begin position="1574"/>
        <end position="1652"/>
    </location>
</feature>
<evidence type="ECO:0000256" key="2">
    <source>
        <dbReference type="ARBA" id="ARBA00004123"/>
    </source>
</evidence>
<dbReference type="CDD" id="cd09239">
    <property type="entry name" value="BRO1_HD-PTP_like"/>
    <property type="match status" value="1"/>
</dbReference>
<dbReference type="PROSITE" id="PS00383">
    <property type="entry name" value="TYR_PHOSPHATASE_1"/>
    <property type="match status" value="1"/>
</dbReference>
<dbReference type="CDD" id="cd09234">
    <property type="entry name" value="V_HD-PTP_like"/>
    <property type="match status" value="1"/>
</dbReference>
<evidence type="ECO:0000256" key="10">
    <source>
        <dbReference type="ARBA" id="ARBA00022553"/>
    </source>
</evidence>
<evidence type="ECO:0000256" key="20">
    <source>
        <dbReference type="ARBA" id="ARBA00023212"/>
    </source>
</evidence>
<dbReference type="InterPro" id="IPR038499">
    <property type="entry name" value="BRO1_sf"/>
</dbReference>
<evidence type="ECO:0000256" key="6">
    <source>
        <dbReference type="ARBA" id="ARBA00013064"/>
    </source>
</evidence>
<evidence type="ECO:0000256" key="23">
    <source>
        <dbReference type="ARBA" id="ARBA00023329"/>
    </source>
</evidence>
<keyword evidence="15" id="KW-0802">TPR repeat</keyword>
<dbReference type="PANTHER" id="PTHR23030">
    <property type="entry name" value="PCD6 INTERACTING PROTEIN-RELATED"/>
    <property type="match status" value="1"/>
</dbReference>
<dbReference type="Pfam" id="PF13949">
    <property type="entry name" value="ALIX_LYPXL_bnd"/>
    <property type="match status" value="1"/>
</dbReference>
<dbReference type="PANTHER" id="PTHR23030:SF30">
    <property type="entry name" value="TYROSINE-PROTEIN PHOSPHATASE NON-RECEPTOR TYPE 23"/>
    <property type="match status" value="1"/>
</dbReference>
<evidence type="ECO:0000256" key="9">
    <source>
        <dbReference type="ARBA" id="ARBA00022490"/>
    </source>
</evidence>
<evidence type="ECO:0000256" key="1">
    <source>
        <dbReference type="ARBA" id="ARBA00004120"/>
    </source>
</evidence>
<dbReference type="SMART" id="SM01041">
    <property type="entry name" value="BRO1"/>
    <property type="match status" value="1"/>
</dbReference>
<evidence type="ECO:0000256" key="13">
    <source>
        <dbReference type="ARBA" id="ARBA00022794"/>
    </source>
</evidence>
<feature type="compositionally biased region" description="Polar residues" evidence="26">
    <location>
        <begin position="1313"/>
        <end position="1343"/>
    </location>
</feature>
<evidence type="ECO:0000256" key="3">
    <source>
        <dbReference type="ARBA" id="ARBA00004177"/>
    </source>
</evidence>
<dbReference type="InterPro" id="IPR004328">
    <property type="entry name" value="BRO1_dom"/>
</dbReference>
<keyword evidence="7" id="KW-0813">Transport</keyword>
<dbReference type="GO" id="GO:0005768">
    <property type="term" value="C:endosome"/>
    <property type="evidence" value="ECO:0007669"/>
    <property type="project" value="UniProtKB-SubCell"/>
</dbReference>
<feature type="compositionally biased region" description="Pro residues" evidence="26">
    <location>
        <begin position="1194"/>
        <end position="1216"/>
    </location>
</feature>
<keyword evidence="16" id="KW-0904">Protein phosphatase</keyword>
<name>S4RDW8_PETMA</name>
<keyword evidence="9" id="KW-0963">Cytoplasm</keyword>
<feature type="domain" description="Tyrosine-protein phosphatase" evidence="27">
    <location>
        <begin position="1400"/>
        <end position="1661"/>
    </location>
</feature>
<dbReference type="InterPro" id="IPR025304">
    <property type="entry name" value="ALIX_V_dom"/>
</dbReference>
<dbReference type="STRING" id="7757.ENSPMAP00000003400"/>
<keyword evidence="20" id="KW-0206">Cytoskeleton</keyword>
<dbReference type="PRINTS" id="PR00700">
    <property type="entry name" value="PRTYPHPHTASE"/>
</dbReference>
<keyword evidence="22" id="KW-0966">Cell projection</keyword>
<protein>
    <recommendedName>
        <fullName evidence="25">Tyrosine-protein phosphatase non-receptor type 23</fullName>
        <ecNumber evidence="6">3.1.3.48</ecNumber>
    </recommendedName>
</protein>
<dbReference type="SUPFAM" id="SSF52799">
    <property type="entry name" value="(Phosphotyrosine protein) phosphatases II"/>
    <property type="match status" value="1"/>
</dbReference>
<feature type="compositionally biased region" description="Polar residues" evidence="26">
    <location>
        <begin position="1253"/>
        <end position="1276"/>
    </location>
</feature>
<dbReference type="HOGENOM" id="CLU_001129_0_0_1"/>
<comment type="function">
    <text evidence="24">Plays a role in sorting of endocytic ubiquitinated cargos into multivesicular bodies (MVBs) via its interaction with the ESCRT-I complex (endosomal sorting complex required for transport I), and possibly also other ESCRT complexes. May act as a negative regulator of Ras-mediated mitogenic activity. Plays a role in ciliogenesis.</text>
</comment>
<evidence type="ECO:0000256" key="26">
    <source>
        <dbReference type="SAM" id="MobiDB-lite"/>
    </source>
</evidence>
<feature type="compositionally biased region" description="Low complexity" evidence="26">
    <location>
        <begin position="795"/>
        <end position="808"/>
    </location>
</feature>
<dbReference type="OMA" id="HQRPLHM"/>
<keyword evidence="10" id="KW-0597">Phosphoprotein</keyword>
<reference evidence="30" key="1">
    <citation type="submission" date="2025-08" db="UniProtKB">
        <authorList>
            <consortium name="Ensembl"/>
        </authorList>
    </citation>
    <scope>IDENTIFICATION</scope>
</reference>
<dbReference type="Pfam" id="PF03097">
    <property type="entry name" value="BRO1"/>
    <property type="match status" value="1"/>
</dbReference>
<dbReference type="Gene3D" id="1.20.120.560">
    <property type="entry name" value="alix/aip1 in complex with the ypdl late domain"/>
    <property type="match status" value="1"/>
</dbReference>
<dbReference type="InterPro" id="IPR000242">
    <property type="entry name" value="PTP_cat"/>
</dbReference>
<dbReference type="GO" id="GO:0005634">
    <property type="term" value="C:nucleus"/>
    <property type="evidence" value="ECO:0007669"/>
    <property type="project" value="UniProtKB-SubCell"/>
</dbReference>
<feature type="region of interest" description="Disordered" evidence="26">
    <location>
        <begin position="1856"/>
        <end position="1884"/>
    </location>
</feature>
<feature type="compositionally biased region" description="Polar residues" evidence="26">
    <location>
        <begin position="1745"/>
        <end position="1756"/>
    </location>
</feature>
<keyword evidence="12" id="KW-0967">Endosome</keyword>
<evidence type="ECO:0000256" key="5">
    <source>
        <dbReference type="ARBA" id="ARBA00009649"/>
    </source>
</evidence>
<evidence type="ECO:0000256" key="4">
    <source>
        <dbReference type="ARBA" id="ARBA00004541"/>
    </source>
</evidence>
<keyword evidence="18" id="KW-0175">Coiled coil</keyword>
<evidence type="ECO:0000256" key="22">
    <source>
        <dbReference type="ARBA" id="ARBA00023273"/>
    </source>
</evidence>
<evidence type="ECO:0000256" key="17">
    <source>
        <dbReference type="ARBA" id="ARBA00022927"/>
    </source>
</evidence>
<evidence type="ECO:0000259" key="29">
    <source>
        <dbReference type="PROSITE" id="PS51180"/>
    </source>
</evidence>
<keyword evidence="14" id="KW-0378">Hydrolase</keyword>
<feature type="compositionally biased region" description="Low complexity" evidence="26">
    <location>
        <begin position="877"/>
        <end position="886"/>
    </location>
</feature>
<dbReference type="Pfam" id="PF00102">
    <property type="entry name" value="Y_phosphatase"/>
    <property type="match status" value="1"/>
</dbReference>
<reference evidence="30" key="2">
    <citation type="submission" date="2025-09" db="UniProtKB">
        <authorList>
            <consortium name="Ensembl"/>
        </authorList>
    </citation>
    <scope>IDENTIFICATION</scope>
</reference>
<evidence type="ECO:0000259" key="27">
    <source>
        <dbReference type="PROSITE" id="PS50055"/>
    </source>
</evidence>
<keyword evidence="21" id="KW-0539">Nucleus</keyword>
<keyword evidence="8" id="KW-0488">Methylation</keyword>
<dbReference type="FunFam" id="3.90.190.10:FF:000061">
    <property type="entry name" value="tyrosine-protein phosphatase non-receptor type 23 isoform X1"/>
    <property type="match status" value="1"/>
</dbReference>
<evidence type="ECO:0000256" key="15">
    <source>
        <dbReference type="ARBA" id="ARBA00022803"/>
    </source>
</evidence>
<dbReference type="PROSITE" id="PS50056">
    <property type="entry name" value="TYR_PHOSPHATASE_2"/>
    <property type="match status" value="1"/>
</dbReference>
<dbReference type="PROSITE" id="PS51180">
    <property type="entry name" value="BRO1"/>
    <property type="match status" value="1"/>
</dbReference>
<dbReference type="GO" id="GO:0004725">
    <property type="term" value="F:protein tyrosine phosphatase activity"/>
    <property type="evidence" value="ECO:0007669"/>
    <property type="project" value="UniProtKB-EC"/>
</dbReference>
<dbReference type="SMART" id="SM00194">
    <property type="entry name" value="PTPc"/>
    <property type="match status" value="1"/>
</dbReference>
<dbReference type="Gene3D" id="1.25.40.280">
    <property type="entry name" value="alix/aip1 like domains"/>
    <property type="match status" value="1"/>
</dbReference>
<dbReference type="Gene3D" id="1.20.140.50">
    <property type="entry name" value="alix/aip1 like domains"/>
    <property type="match status" value="1"/>
</dbReference>
<proteinExistence type="inferred from homology"/>
<dbReference type="GO" id="GO:0030030">
    <property type="term" value="P:cell projection organization"/>
    <property type="evidence" value="ECO:0007669"/>
    <property type="project" value="UniProtKB-KW"/>
</dbReference>
<dbReference type="EC" id="3.1.3.48" evidence="6"/>
<feature type="compositionally biased region" description="Basic and acidic residues" evidence="26">
    <location>
        <begin position="713"/>
        <end position="726"/>
    </location>
</feature>
<feature type="compositionally biased region" description="Pro residues" evidence="26">
    <location>
        <begin position="1228"/>
        <end position="1247"/>
    </location>
</feature>
<evidence type="ECO:0000256" key="8">
    <source>
        <dbReference type="ARBA" id="ARBA00022481"/>
    </source>
</evidence>
<evidence type="ECO:0000256" key="14">
    <source>
        <dbReference type="ARBA" id="ARBA00022801"/>
    </source>
</evidence>
<organism evidence="30">
    <name type="scientific">Petromyzon marinus</name>
    <name type="common">Sea lamprey</name>
    <dbReference type="NCBI Taxonomy" id="7757"/>
    <lineage>
        <taxon>Eukaryota</taxon>
        <taxon>Metazoa</taxon>
        <taxon>Chordata</taxon>
        <taxon>Craniata</taxon>
        <taxon>Vertebrata</taxon>
        <taxon>Cyclostomata</taxon>
        <taxon>Hyperoartia</taxon>
        <taxon>Petromyzontiformes</taxon>
        <taxon>Petromyzontidae</taxon>
        <taxon>Petromyzon</taxon>
    </lineage>
</organism>
<dbReference type="GO" id="GO:0032456">
    <property type="term" value="P:endocytic recycling"/>
    <property type="evidence" value="ECO:0007669"/>
    <property type="project" value="TreeGrafter"/>
</dbReference>
<evidence type="ECO:0000256" key="25">
    <source>
        <dbReference type="ARBA" id="ARBA00072472"/>
    </source>
</evidence>
<keyword evidence="23" id="KW-0968">Cytoplasmic vesicle</keyword>
<comment type="similarity">
    <text evidence="5">Belongs to the protein-tyrosine phosphatase family. Non-receptor class subfamily.</text>
</comment>
<evidence type="ECO:0000256" key="18">
    <source>
        <dbReference type="ARBA" id="ARBA00023054"/>
    </source>
</evidence>
<evidence type="ECO:0000256" key="24">
    <source>
        <dbReference type="ARBA" id="ARBA00055066"/>
    </source>
</evidence>
<keyword evidence="17" id="KW-0653">Protein transport</keyword>
<dbReference type="Gene3D" id="3.90.190.10">
    <property type="entry name" value="Protein tyrosine phosphatase superfamily"/>
    <property type="match status" value="1"/>
</dbReference>